<dbReference type="Proteomes" id="UP001152622">
    <property type="component" value="Chromosome 14"/>
</dbReference>
<dbReference type="EMBL" id="JAINUF010000014">
    <property type="protein sequence ID" value="KAJ8342440.1"/>
    <property type="molecule type" value="Genomic_DNA"/>
</dbReference>
<evidence type="ECO:0000313" key="2">
    <source>
        <dbReference type="EMBL" id="KAJ8342440.1"/>
    </source>
</evidence>
<feature type="transmembrane region" description="Helical" evidence="1">
    <location>
        <begin position="12"/>
        <end position="33"/>
    </location>
</feature>
<protein>
    <submittedName>
        <fullName evidence="2">Uncharacterized protein</fullName>
    </submittedName>
</protein>
<sequence length="83" mass="9187">MRSSKRSVCRCHILGEVALKFIYGAVLLLNHGLTRTGTSRNTSSTAFLTLGLVTYCYSVAVVVMALHSQSGREKRRAICHMKE</sequence>
<comment type="caution">
    <text evidence="2">The sequence shown here is derived from an EMBL/GenBank/DDBJ whole genome shotgun (WGS) entry which is preliminary data.</text>
</comment>
<name>A0A9Q1EP63_SYNKA</name>
<accession>A0A9Q1EP63</accession>
<reference evidence="2" key="1">
    <citation type="journal article" date="2023" name="Science">
        <title>Genome structures resolve the early diversification of teleost fishes.</title>
        <authorList>
            <person name="Parey E."/>
            <person name="Louis A."/>
            <person name="Montfort J."/>
            <person name="Bouchez O."/>
            <person name="Roques C."/>
            <person name="Iampietro C."/>
            <person name="Lluch J."/>
            <person name="Castinel A."/>
            <person name="Donnadieu C."/>
            <person name="Desvignes T."/>
            <person name="Floi Bucao C."/>
            <person name="Jouanno E."/>
            <person name="Wen M."/>
            <person name="Mejri S."/>
            <person name="Dirks R."/>
            <person name="Jansen H."/>
            <person name="Henkel C."/>
            <person name="Chen W.J."/>
            <person name="Zahm M."/>
            <person name="Cabau C."/>
            <person name="Klopp C."/>
            <person name="Thompson A.W."/>
            <person name="Robinson-Rechavi M."/>
            <person name="Braasch I."/>
            <person name="Lecointre G."/>
            <person name="Bobe J."/>
            <person name="Postlethwait J.H."/>
            <person name="Berthelot C."/>
            <person name="Roest Crollius H."/>
            <person name="Guiguen Y."/>
        </authorList>
    </citation>
    <scope>NUCLEOTIDE SEQUENCE</scope>
    <source>
        <strain evidence="2">WJC10195</strain>
    </source>
</reference>
<organism evidence="2 3">
    <name type="scientific">Synaphobranchus kaupii</name>
    <name type="common">Kaup's arrowtooth eel</name>
    <dbReference type="NCBI Taxonomy" id="118154"/>
    <lineage>
        <taxon>Eukaryota</taxon>
        <taxon>Metazoa</taxon>
        <taxon>Chordata</taxon>
        <taxon>Craniata</taxon>
        <taxon>Vertebrata</taxon>
        <taxon>Euteleostomi</taxon>
        <taxon>Actinopterygii</taxon>
        <taxon>Neopterygii</taxon>
        <taxon>Teleostei</taxon>
        <taxon>Anguilliformes</taxon>
        <taxon>Synaphobranchidae</taxon>
        <taxon>Synaphobranchus</taxon>
    </lineage>
</organism>
<evidence type="ECO:0000256" key="1">
    <source>
        <dbReference type="SAM" id="Phobius"/>
    </source>
</evidence>
<keyword evidence="1" id="KW-0812">Transmembrane</keyword>
<dbReference type="AlphaFoldDB" id="A0A9Q1EP63"/>
<evidence type="ECO:0000313" key="3">
    <source>
        <dbReference type="Proteomes" id="UP001152622"/>
    </source>
</evidence>
<feature type="transmembrane region" description="Helical" evidence="1">
    <location>
        <begin position="45"/>
        <end position="66"/>
    </location>
</feature>
<keyword evidence="1" id="KW-1133">Transmembrane helix</keyword>
<gene>
    <name evidence="2" type="ORF">SKAU_G00323680</name>
</gene>
<proteinExistence type="predicted"/>
<keyword evidence="3" id="KW-1185">Reference proteome</keyword>
<keyword evidence="1" id="KW-0472">Membrane</keyword>